<keyword evidence="1" id="KW-0051">Antiviral defense</keyword>
<gene>
    <name evidence="2" type="primary">cas5</name>
    <name evidence="2" type="ORF">IC235_00975</name>
</gene>
<evidence type="ECO:0000313" key="3">
    <source>
        <dbReference type="Proteomes" id="UP000612233"/>
    </source>
</evidence>
<dbReference type="GO" id="GO:0051607">
    <property type="term" value="P:defense response to virus"/>
    <property type="evidence" value="ECO:0007669"/>
    <property type="project" value="UniProtKB-KW"/>
</dbReference>
<protein>
    <submittedName>
        <fullName evidence="2">CRISPR-associated protein Cas5</fullName>
    </submittedName>
</protein>
<keyword evidence="3" id="KW-1185">Reference proteome</keyword>
<dbReference type="AlphaFoldDB" id="A0A927B984"/>
<dbReference type="NCBIfam" id="TIGR02593">
    <property type="entry name" value="CRISPR_cas5"/>
    <property type="match status" value="1"/>
</dbReference>
<sequence>MTEPTSTAGLASSILLSFDVRADFGFLRKPDVNEGLSLSYNLLHRPALLGLLGAVAGLGGYAGRNQRPEYWKKLGHLRVGVAPLAFVGNEAQDKGDRPRHERGSFAKTVLEYTNTVGYANADGTWILRESTLIRPAYRCFVLLNRVNAVEEILYQRLRRQEAEFLPYLGKNEFALSWGNVQEMPEPRPFKGEHEFQVVSAFRKTQRVSDAVARAVGLRARQHGPSDPPFLHFERLPVGFDEHLMQYCYAEFVFSNARFQADAPIEDLYEWLEGQVVQLH</sequence>
<dbReference type="InterPro" id="IPR013422">
    <property type="entry name" value="CRISPR-assoc_prot_Cas5_N"/>
</dbReference>
<organism evidence="2 3">
    <name type="scientific">Hymenobacter montanus</name>
    <dbReference type="NCBI Taxonomy" id="2771359"/>
    <lineage>
        <taxon>Bacteria</taxon>
        <taxon>Pseudomonadati</taxon>
        <taxon>Bacteroidota</taxon>
        <taxon>Cytophagia</taxon>
        <taxon>Cytophagales</taxon>
        <taxon>Hymenobacteraceae</taxon>
        <taxon>Hymenobacter</taxon>
    </lineage>
</organism>
<proteinExistence type="predicted"/>
<dbReference type="EMBL" id="JACXAD010000001">
    <property type="protein sequence ID" value="MBD2766460.1"/>
    <property type="molecule type" value="Genomic_DNA"/>
</dbReference>
<reference evidence="2" key="1">
    <citation type="submission" date="2020-09" db="EMBL/GenBank/DDBJ databases">
        <authorList>
            <person name="Kim M.K."/>
        </authorList>
    </citation>
    <scope>NUCLEOTIDE SEQUENCE</scope>
    <source>
        <strain evidence="2">BT664</strain>
    </source>
</reference>
<comment type="caution">
    <text evidence="2">The sequence shown here is derived from an EMBL/GenBank/DDBJ whole genome shotgun (WGS) entry which is preliminary data.</text>
</comment>
<accession>A0A927B984</accession>
<evidence type="ECO:0000313" key="2">
    <source>
        <dbReference type="EMBL" id="MBD2766460.1"/>
    </source>
</evidence>
<name>A0A927B984_9BACT</name>
<dbReference type="Proteomes" id="UP000612233">
    <property type="component" value="Unassembled WGS sequence"/>
</dbReference>
<evidence type="ECO:0000256" key="1">
    <source>
        <dbReference type="ARBA" id="ARBA00023118"/>
    </source>
</evidence>